<keyword evidence="1" id="KW-0732">Signal</keyword>
<dbReference type="STRING" id="211460.YH63_07675"/>
<comment type="caution">
    <text evidence="3">The sequence shown here is derived from an EMBL/GenBank/DDBJ whole genome shotgun (WGS) entry which is preliminary data.</text>
</comment>
<evidence type="ECO:0000259" key="2">
    <source>
        <dbReference type="Pfam" id="PF00144"/>
    </source>
</evidence>
<dbReference type="EMBL" id="LBIA02000001">
    <property type="protein sequence ID" value="TKT71959.1"/>
    <property type="molecule type" value="Genomic_DNA"/>
</dbReference>
<keyword evidence="4" id="KW-1185">Reference proteome</keyword>
<dbReference type="InterPro" id="IPR001466">
    <property type="entry name" value="Beta-lactam-related"/>
</dbReference>
<gene>
    <name evidence="3" type="ORF">YH63_011315</name>
</gene>
<reference evidence="3" key="1">
    <citation type="submission" date="2019-04" db="EMBL/GenBank/DDBJ databases">
        <title>Whole genome sequencing of cave bacteria.</title>
        <authorList>
            <person name="Gan H.M."/>
            <person name="Barton H."/>
            <person name="Savka M.A."/>
        </authorList>
    </citation>
    <scope>NUCLEOTIDE SEQUENCE [LARGE SCALE GENOMIC DNA]</scope>
    <source>
        <strain evidence="3">LC387</strain>
    </source>
</reference>
<keyword evidence="3" id="KW-0378">Hydrolase</keyword>
<dbReference type="InterPro" id="IPR012338">
    <property type="entry name" value="Beta-lactam/transpept-like"/>
</dbReference>
<organism evidence="3 4">
    <name type="scientific">Afipia massiliensis</name>
    <dbReference type="NCBI Taxonomy" id="211460"/>
    <lineage>
        <taxon>Bacteria</taxon>
        <taxon>Pseudomonadati</taxon>
        <taxon>Pseudomonadota</taxon>
        <taxon>Alphaproteobacteria</taxon>
        <taxon>Hyphomicrobiales</taxon>
        <taxon>Nitrobacteraceae</taxon>
        <taxon>Afipia</taxon>
    </lineage>
</organism>
<dbReference type="Pfam" id="PF00144">
    <property type="entry name" value="Beta-lactamase"/>
    <property type="match status" value="1"/>
</dbReference>
<dbReference type="GO" id="GO:0016787">
    <property type="term" value="F:hydrolase activity"/>
    <property type="evidence" value="ECO:0007669"/>
    <property type="project" value="UniProtKB-KW"/>
</dbReference>
<dbReference type="RefSeq" id="WP_046827518.1">
    <property type="nucleotide sequence ID" value="NZ_LBIA02000001.1"/>
</dbReference>
<feature type="domain" description="Beta-lactamase-related" evidence="2">
    <location>
        <begin position="115"/>
        <end position="410"/>
    </location>
</feature>
<dbReference type="PANTHER" id="PTHR43283">
    <property type="entry name" value="BETA-LACTAMASE-RELATED"/>
    <property type="match status" value="1"/>
</dbReference>
<evidence type="ECO:0000313" key="4">
    <source>
        <dbReference type="Proteomes" id="UP000034832"/>
    </source>
</evidence>
<dbReference type="AlphaFoldDB" id="A0A4U6BNI4"/>
<evidence type="ECO:0000313" key="3">
    <source>
        <dbReference type="EMBL" id="TKT71959.1"/>
    </source>
</evidence>
<dbReference type="InterPro" id="IPR050789">
    <property type="entry name" value="Diverse_Enzym_Activities"/>
</dbReference>
<sequence>MTWSSALNRLRAAACVCVLLVAGAAKAEVSGTPAAKTCGPSFSHSGPDAEAYGAVRNYPLGTIADRRRQDYMVATFSNFDKLLPAHAVAPPAAPSPLARDCDRAAWHYDFDGERRTLDQYLARHPTTGLLIARDQTILFERYQYGRRDTDRLLSNSMVKTMVAMLVGIAIKEGKIRSIEDLAQDYVPEMKGSAYGQTSLRALLTMSAGIEFSERYDGTDDAMKFAMDLRRSDLPSAAILLRRYNNRPVPPETKFAYTGSQTETLGLVLMAATGKRLSDYLSEKIWKPMGAEDEASWTVDGHNQELAYCCLAARLRDYARFGLLLARDGGGIIPEAWVIEATTAPEGSFRSPRVATPFYGYGYQTWIMPAKRRMFAMLGINGQAIFVDPASKLVLVHTAVRVKPNRDPAARELTALWFGLVRELGVSAAR</sequence>
<feature type="chain" id="PRO_5020221907" evidence="1">
    <location>
        <begin position="28"/>
        <end position="429"/>
    </location>
</feature>
<protein>
    <submittedName>
        <fullName evidence="3">Serine hydrolase</fullName>
    </submittedName>
</protein>
<dbReference type="SUPFAM" id="SSF56601">
    <property type="entry name" value="beta-lactamase/transpeptidase-like"/>
    <property type="match status" value="1"/>
</dbReference>
<dbReference type="PANTHER" id="PTHR43283:SF14">
    <property type="entry name" value="BLL8153 PROTEIN"/>
    <property type="match status" value="1"/>
</dbReference>
<dbReference type="Proteomes" id="UP000034832">
    <property type="component" value="Unassembled WGS sequence"/>
</dbReference>
<proteinExistence type="predicted"/>
<feature type="signal peptide" evidence="1">
    <location>
        <begin position="1"/>
        <end position="27"/>
    </location>
</feature>
<dbReference type="Gene3D" id="3.40.710.10">
    <property type="entry name" value="DD-peptidase/beta-lactamase superfamily"/>
    <property type="match status" value="1"/>
</dbReference>
<evidence type="ECO:0000256" key="1">
    <source>
        <dbReference type="SAM" id="SignalP"/>
    </source>
</evidence>
<name>A0A4U6BNI4_9BRAD</name>
<accession>A0A4U6BNI4</accession>
<dbReference type="OrthoDB" id="9814204at2"/>